<evidence type="ECO:0000259" key="8">
    <source>
        <dbReference type="PROSITE" id="PS51456"/>
    </source>
</evidence>
<dbReference type="FunFam" id="1.10.10.820:FF:000001">
    <property type="entry name" value="Myosin heavy chain"/>
    <property type="match status" value="1"/>
</dbReference>
<accession>A0A9W7XZB2</accession>
<feature type="binding site" evidence="6">
    <location>
        <begin position="243"/>
        <end position="250"/>
    </location>
    <ligand>
        <name>ATP</name>
        <dbReference type="ChEBI" id="CHEBI:30616"/>
    </ligand>
</feature>
<keyword evidence="4 6" id="KW-0505">Motor protein</keyword>
<evidence type="ECO:0000313" key="9">
    <source>
        <dbReference type="EMBL" id="KAJ1722136.1"/>
    </source>
</evidence>
<keyword evidence="3 6" id="KW-0518">Myosin</keyword>
<sequence>MALLADSAAISRALKLLEPYTRGSKAWFEDAEEAWVRGTLVQRTDDETLGIGRLVFVRDDTVASTTSLVVAQTTAAAAAAAAEGADGSLDGSLDDLARQVARGSRLTGGRLSSLQRVGSRFVVDVLFGELAEPGADAALLPPLSNPAILDGAADLTTLSYLHEPAVLYNLRRRYEQRQIYTYSGVVLVAMNPFDPVDVYSAAWMQRYARAQQGDGEPHLFAIAESAYRGMAEGRQNQTIIVYGESGSGKTTSAKYIMRYFAQAHQGQAAEKEPQQPQPQPLSSVEAQILATNPVFESFGNAKTTRNDNSSRFGKFLDIKFDRQRPTRIVGGRIRTFLLERSRVAYQPATERNYHIFYQLLAGASDAQRRDFALGGAHASWQAFHYTRQGGGGSGEVGGVDDRAEFAETDRSLGMVGVDAERRSDIWRTLAGILHLGNVGFAGSEAAGSYVEPPAEQAFATAARLLGVDAQRLRQWLTKRQIVTRHDRILAKVARAQALVIRDSIAKFLYARLFDWLLGPVNRSLLGDAAAADQQQTAFVGVLDIYGFEHFAVNYANEKLQQNFNHHVFKLEQDEYQREQLASWTFVGFQDNQPCIDLIEGRLGVLALLDEESRLEQGSDRKFTEKLCRHYGAGGGGAETPAAAYFAKPRFSNSAFTVRHYAHDVTYEGDGFLEKNKDTVPDEIRDVLADSAFGFVAALAAQQLQQASPGPGQGRRQAPTLAGVFKRSLGGLLATLGETTMHYIRCIKPNEAKAAWRFSAPMVLAQLRSCGVIETIRISKAGYPSRVPMRTFNERYAVVLGPGSSGVENSGADDERVLCQRILDCCLPDASQYQVGLTKVFLRAGQWAIMEKRRSLVFEKSALLIQALARRVLVQRAVDRMRAAARCIQRAWRRVLFVRRCEMRRRVRAVRVIEAWWRGVCEQRWRAREEAAAGRVQALARGCLARRRVSRMRVVAEQERLAEMQRRRAEAEAEAEAEERRLREEAARAEQQMQQQRMQTQQQQQQTRQHLDHVRRDEGRRFPAAIRLDEEPDEPAAYDEYMAQVPSQLRSLDAHADALARLTSPPPQSATATANANANANTPEAARRRRTAEARASLIAAGTASRTSEAGLGLRPLAHSNLSSASIASLGSGSASATANRNTFGFHDAAASALQLIPEDSSHQQQQLHQQQQAKRPAHRHHDSLTIGDDIFAIINEFSAVAGGRYGEVDARSLRNNEAYGVSRPPSRYPPPSSRSPAMPQQPSPQLNQQQQQQQSDARRSWLIAALRTSQDEDDLDDESTSVSTPAARPDSSLIGSPFGSPPLQKQQQKHPGSLPSARQQQQQSAALAAAAGLLNKQTSFASTNGRTSGRSADEGGRHTAARARAWASRQRDRMMSAFSNDRGGNRRSQTSLAGSARSKPSEDREMGASFEYAGEGAPQRLRLMQHSLSTSNVSAPVEPTDPRDLLMMPPPPSAHRFGRAPSAASFR</sequence>
<feature type="compositionally biased region" description="Low complexity" evidence="7">
    <location>
        <begin position="1313"/>
        <end position="1334"/>
    </location>
</feature>
<feature type="compositionally biased region" description="Basic and acidic residues" evidence="7">
    <location>
        <begin position="977"/>
        <end position="987"/>
    </location>
</feature>
<dbReference type="SUPFAM" id="SSF52540">
    <property type="entry name" value="P-loop containing nucleoside triphosphate hydrolases"/>
    <property type="match status" value="1"/>
</dbReference>
<feature type="domain" description="Myosin motor" evidence="8">
    <location>
        <begin position="150"/>
        <end position="854"/>
    </location>
</feature>
<comment type="similarity">
    <text evidence="6">Belongs to the TRAFAC class myosin-kinesin ATPase superfamily. Myosin family.</text>
</comment>
<feature type="region of interest" description="Disordered" evidence="7">
    <location>
        <begin position="1158"/>
        <end position="1181"/>
    </location>
</feature>
<feature type="compositionally biased region" description="Basic and acidic residues" evidence="7">
    <location>
        <begin position="1008"/>
        <end position="1020"/>
    </location>
</feature>
<dbReference type="GO" id="GO:0016459">
    <property type="term" value="C:myosin complex"/>
    <property type="evidence" value="ECO:0007669"/>
    <property type="project" value="UniProtKB-KW"/>
</dbReference>
<dbReference type="Proteomes" id="UP001149813">
    <property type="component" value="Unassembled WGS sequence"/>
</dbReference>
<dbReference type="PROSITE" id="PS51456">
    <property type="entry name" value="MYOSIN_MOTOR"/>
    <property type="match status" value="1"/>
</dbReference>
<keyword evidence="2 6" id="KW-0067">ATP-binding</keyword>
<evidence type="ECO:0000256" key="7">
    <source>
        <dbReference type="SAM" id="MobiDB-lite"/>
    </source>
</evidence>
<feature type="compositionally biased region" description="Low complexity" evidence="7">
    <location>
        <begin position="988"/>
        <end position="1007"/>
    </location>
</feature>
<evidence type="ECO:0000256" key="1">
    <source>
        <dbReference type="ARBA" id="ARBA00022741"/>
    </source>
</evidence>
<dbReference type="SMART" id="SM00242">
    <property type="entry name" value="MYSc"/>
    <property type="match status" value="1"/>
</dbReference>
<protein>
    <submittedName>
        <fullName evidence="9">Myosin type-2 heavy chain 1</fullName>
    </submittedName>
</protein>
<feature type="compositionally biased region" description="Low complexity" evidence="7">
    <location>
        <begin position="1234"/>
        <end position="1254"/>
    </location>
</feature>
<dbReference type="Pfam" id="PF00063">
    <property type="entry name" value="Myosin_head"/>
    <property type="match status" value="1"/>
</dbReference>
<dbReference type="PANTHER" id="PTHR13140">
    <property type="entry name" value="MYOSIN"/>
    <property type="match status" value="1"/>
</dbReference>
<dbReference type="GO" id="GO:0005737">
    <property type="term" value="C:cytoplasm"/>
    <property type="evidence" value="ECO:0007669"/>
    <property type="project" value="TreeGrafter"/>
</dbReference>
<dbReference type="InterPro" id="IPR001609">
    <property type="entry name" value="Myosin_head_motor_dom-like"/>
</dbReference>
<dbReference type="Gene3D" id="1.10.10.820">
    <property type="match status" value="1"/>
</dbReference>
<evidence type="ECO:0000256" key="6">
    <source>
        <dbReference type="PROSITE-ProRule" id="PRU00782"/>
    </source>
</evidence>
<dbReference type="Gene3D" id="1.20.5.4820">
    <property type="match status" value="1"/>
</dbReference>
<dbReference type="PRINTS" id="PR00193">
    <property type="entry name" value="MYOSINHEAVY"/>
</dbReference>
<feature type="compositionally biased region" description="Polar residues" evidence="7">
    <location>
        <begin position="1335"/>
        <end position="1350"/>
    </location>
</feature>
<dbReference type="InterPro" id="IPR036961">
    <property type="entry name" value="Kinesin_motor_dom_sf"/>
</dbReference>
<dbReference type="Gene3D" id="1.20.58.530">
    <property type="match status" value="1"/>
</dbReference>
<evidence type="ECO:0000256" key="5">
    <source>
        <dbReference type="ARBA" id="ARBA00023203"/>
    </source>
</evidence>
<dbReference type="GO" id="GO:0016020">
    <property type="term" value="C:membrane"/>
    <property type="evidence" value="ECO:0007669"/>
    <property type="project" value="TreeGrafter"/>
</dbReference>
<reference evidence="9" key="1">
    <citation type="submission" date="2022-07" db="EMBL/GenBank/DDBJ databases">
        <title>Phylogenomic reconstructions and comparative analyses of Kickxellomycotina fungi.</title>
        <authorList>
            <person name="Reynolds N.K."/>
            <person name="Stajich J.E."/>
            <person name="Barry K."/>
            <person name="Grigoriev I.V."/>
            <person name="Crous P."/>
            <person name="Smith M.E."/>
        </authorList>
    </citation>
    <scope>NUCLEOTIDE SEQUENCE</scope>
    <source>
        <strain evidence="9">NBRC 32514</strain>
    </source>
</reference>
<dbReference type="PANTHER" id="PTHR13140:SF706">
    <property type="entry name" value="DILUTE CLASS UNCONVENTIONAL MYOSIN, ISOFORM C"/>
    <property type="match status" value="1"/>
</dbReference>
<organism evidence="9 10">
    <name type="scientific">Coemansia erecta</name>
    <dbReference type="NCBI Taxonomy" id="147472"/>
    <lineage>
        <taxon>Eukaryota</taxon>
        <taxon>Fungi</taxon>
        <taxon>Fungi incertae sedis</taxon>
        <taxon>Zoopagomycota</taxon>
        <taxon>Kickxellomycotina</taxon>
        <taxon>Kickxellomycetes</taxon>
        <taxon>Kickxellales</taxon>
        <taxon>Kickxellaceae</taxon>
        <taxon>Coemansia</taxon>
    </lineage>
</organism>
<dbReference type="PROSITE" id="PS50096">
    <property type="entry name" value="IQ"/>
    <property type="match status" value="1"/>
</dbReference>
<dbReference type="InterPro" id="IPR027417">
    <property type="entry name" value="P-loop_NTPase"/>
</dbReference>
<dbReference type="GO" id="GO:0000146">
    <property type="term" value="F:microfilament motor activity"/>
    <property type="evidence" value="ECO:0007669"/>
    <property type="project" value="TreeGrafter"/>
</dbReference>
<dbReference type="Gene3D" id="1.20.120.720">
    <property type="entry name" value="Myosin VI head, motor domain, U50 subdomain"/>
    <property type="match status" value="1"/>
</dbReference>
<feature type="region of interest" description="Disordered" evidence="7">
    <location>
        <begin position="1061"/>
        <end position="1104"/>
    </location>
</feature>
<name>A0A9W7XZB2_9FUNG</name>
<keyword evidence="10" id="KW-1185">Reference proteome</keyword>
<comment type="caution">
    <text evidence="9">The sequence shown here is derived from an EMBL/GenBank/DDBJ whole genome shotgun (WGS) entry which is preliminary data.</text>
</comment>
<proteinExistence type="inferred from homology"/>
<dbReference type="InterPro" id="IPR000048">
    <property type="entry name" value="IQ_motif_EF-hand-BS"/>
</dbReference>
<feature type="compositionally biased region" description="Low complexity" evidence="7">
    <location>
        <begin position="1162"/>
        <end position="1172"/>
    </location>
</feature>
<feature type="region of interest" description="Disordered" evidence="7">
    <location>
        <begin position="971"/>
        <end position="1022"/>
    </location>
</feature>
<dbReference type="GO" id="GO:0005524">
    <property type="term" value="F:ATP binding"/>
    <property type="evidence" value="ECO:0007669"/>
    <property type="project" value="UniProtKB-UniRule"/>
</dbReference>
<evidence type="ECO:0000256" key="3">
    <source>
        <dbReference type="ARBA" id="ARBA00023123"/>
    </source>
</evidence>
<evidence type="ECO:0000256" key="4">
    <source>
        <dbReference type="ARBA" id="ARBA00023175"/>
    </source>
</evidence>
<keyword evidence="5 6" id="KW-0009">Actin-binding</keyword>
<dbReference type="Gene3D" id="3.40.850.10">
    <property type="entry name" value="Kinesin motor domain"/>
    <property type="match status" value="1"/>
</dbReference>
<feature type="region of interest" description="Disordered" evidence="7">
    <location>
        <begin position="1216"/>
        <end position="1467"/>
    </location>
</feature>
<feature type="region of interest" description="Actin-binding" evidence="6">
    <location>
        <begin position="728"/>
        <end position="750"/>
    </location>
</feature>
<dbReference type="OrthoDB" id="6108017at2759"/>
<gene>
    <name evidence="9" type="primary">MYO2_2</name>
    <name evidence="9" type="ORF">LPJ53_003402</name>
</gene>
<dbReference type="GO" id="GO:0007015">
    <property type="term" value="P:actin filament organization"/>
    <property type="evidence" value="ECO:0007669"/>
    <property type="project" value="TreeGrafter"/>
</dbReference>
<evidence type="ECO:0000256" key="2">
    <source>
        <dbReference type="ARBA" id="ARBA00022840"/>
    </source>
</evidence>
<dbReference type="SMART" id="SM00015">
    <property type="entry name" value="IQ"/>
    <property type="match status" value="3"/>
</dbReference>
<dbReference type="GO" id="GO:0051015">
    <property type="term" value="F:actin filament binding"/>
    <property type="evidence" value="ECO:0007669"/>
    <property type="project" value="TreeGrafter"/>
</dbReference>
<keyword evidence="1 6" id="KW-0547">Nucleotide-binding</keyword>
<evidence type="ECO:0000313" key="10">
    <source>
        <dbReference type="Proteomes" id="UP001149813"/>
    </source>
</evidence>
<feature type="compositionally biased region" description="Low complexity" evidence="7">
    <location>
        <begin position="1069"/>
        <end position="1083"/>
    </location>
</feature>
<dbReference type="EMBL" id="JANBOJ010000128">
    <property type="protein sequence ID" value="KAJ1722136.1"/>
    <property type="molecule type" value="Genomic_DNA"/>
</dbReference>